<dbReference type="EMBL" id="VSRR010147743">
    <property type="protein sequence ID" value="MPD05775.1"/>
    <property type="molecule type" value="Genomic_DNA"/>
</dbReference>
<proteinExistence type="predicted"/>
<organism evidence="1 2">
    <name type="scientific">Portunus trituberculatus</name>
    <name type="common">Swimming crab</name>
    <name type="synonym">Neptunus trituberculatus</name>
    <dbReference type="NCBI Taxonomy" id="210409"/>
    <lineage>
        <taxon>Eukaryota</taxon>
        <taxon>Metazoa</taxon>
        <taxon>Ecdysozoa</taxon>
        <taxon>Arthropoda</taxon>
        <taxon>Crustacea</taxon>
        <taxon>Multicrustacea</taxon>
        <taxon>Malacostraca</taxon>
        <taxon>Eumalacostraca</taxon>
        <taxon>Eucarida</taxon>
        <taxon>Decapoda</taxon>
        <taxon>Pleocyemata</taxon>
        <taxon>Brachyura</taxon>
        <taxon>Eubrachyura</taxon>
        <taxon>Portunoidea</taxon>
        <taxon>Portunidae</taxon>
        <taxon>Portuninae</taxon>
        <taxon>Portunus</taxon>
    </lineage>
</organism>
<keyword evidence="2" id="KW-1185">Reference proteome</keyword>
<comment type="caution">
    <text evidence="1">The sequence shown here is derived from an EMBL/GenBank/DDBJ whole genome shotgun (WGS) entry which is preliminary data.</text>
</comment>
<protein>
    <submittedName>
        <fullName evidence="1">Uncharacterized protein</fullName>
    </submittedName>
</protein>
<evidence type="ECO:0000313" key="2">
    <source>
        <dbReference type="Proteomes" id="UP000324222"/>
    </source>
</evidence>
<accession>A0A5B7KM73</accession>
<dbReference type="AlphaFoldDB" id="A0A5B7KM73"/>
<gene>
    <name evidence="1" type="ORF">E2C01_101540</name>
</gene>
<reference evidence="1 2" key="1">
    <citation type="submission" date="2019-05" db="EMBL/GenBank/DDBJ databases">
        <title>Another draft genome of Portunus trituberculatus and its Hox gene families provides insights of decapod evolution.</title>
        <authorList>
            <person name="Jeong J.-H."/>
            <person name="Song I."/>
            <person name="Kim S."/>
            <person name="Choi T."/>
            <person name="Kim D."/>
            <person name="Ryu S."/>
            <person name="Kim W."/>
        </authorList>
    </citation>
    <scope>NUCLEOTIDE SEQUENCE [LARGE SCALE GENOMIC DNA]</scope>
    <source>
        <tissue evidence="1">Muscle</tissue>
    </source>
</reference>
<evidence type="ECO:0000313" key="1">
    <source>
        <dbReference type="EMBL" id="MPD05775.1"/>
    </source>
</evidence>
<name>A0A5B7KM73_PORTR</name>
<dbReference type="Proteomes" id="UP000324222">
    <property type="component" value="Unassembled WGS sequence"/>
</dbReference>
<sequence length="65" mass="7105">MHGAAKAARNPPGPGLVFKGVRLLHLPIRLIPGRAAAAIHSGDSDRIRSRGARCLADQRHKHRLW</sequence>